<dbReference type="SFLD" id="SFLDS00003">
    <property type="entry name" value="Haloacid_Dehalogenase"/>
    <property type="match status" value="1"/>
</dbReference>
<evidence type="ECO:0000313" key="2">
    <source>
        <dbReference type="Proteomes" id="UP000189735"/>
    </source>
</evidence>
<dbReference type="InterPro" id="IPR022468">
    <property type="entry name" value="PhnX-like"/>
</dbReference>
<gene>
    <name evidence="1" type="ORF">SAMN06295879_2157</name>
</gene>
<dbReference type="InterPro" id="IPR050155">
    <property type="entry name" value="HAD-like_hydrolase_sf"/>
</dbReference>
<dbReference type="SUPFAM" id="SSF56784">
    <property type="entry name" value="HAD-like"/>
    <property type="match status" value="1"/>
</dbReference>
<dbReference type="InterPro" id="IPR023214">
    <property type="entry name" value="HAD_sf"/>
</dbReference>
<dbReference type="NCBIfam" id="TIGR01549">
    <property type="entry name" value="HAD-SF-IA-v1"/>
    <property type="match status" value="1"/>
</dbReference>
<dbReference type="EMBL" id="FUYG01000005">
    <property type="protein sequence ID" value="SKA96111.1"/>
    <property type="molecule type" value="Genomic_DNA"/>
</dbReference>
<protein>
    <submittedName>
        <fullName evidence="1">Phosphonatase-like hydrolase</fullName>
    </submittedName>
</protein>
<dbReference type="RefSeq" id="WP_078714394.1">
    <property type="nucleotide sequence ID" value="NZ_FUYG01000005.1"/>
</dbReference>
<accession>A0A1T4Y477</accession>
<dbReference type="Pfam" id="PF00702">
    <property type="entry name" value="Hydrolase"/>
    <property type="match status" value="1"/>
</dbReference>
<dbReference type="AlphaFoldDB" id="A0A1T4Y477"/>
<reference evidence="2" key="1">
    <citation type="submission" date="2017-02" db="EMBL/GenBank/DDBJ databases">
        <authorList>
            <person name="Varghese N."/>
            <person name="Submissions S."/>
        </authorList>
    </citation>
    <scope>NUCLEOTIDE SEQUENCE [LARGE SCALE GENOMIC DNA]</scope>
    <source>
        <strain evidence="2">VKM Ac-2052</strain>
    </source>
</reference>
<evidence type="ECO:0000313" key="1">
    <source>
        <dbReference type="EMBL" id="SKA96111.1"/>
    </source>
</evidence>
<dbReference type="SFLD" id="SFLDG01129">
    <property type="entry name" value="C1.5:_HAD__Beta-PGM__Phosphata"/>
    <property type="match status" value="1"/>
</dbReference>
<dbReference type="GO" id="GO:0005829">
    <property type="term" value="C:cytosol"/>
    <property type="evidence" value="ECO:0007669"/>
    <property type="project" value="TreeGrafter"/>
</dbReference>
<dbReference type="Gene3D" id="3.40.50.1000">
    <property type="entry name" value="HAD superfamily/HAD-like"/>
    <property type="match status" value="1"/>
</dbReference>
<dbReference type="GO" id="GO:0006281">
    <property type="term" value="P:DNA repair"/>
    <property type="evidence" value="ECO:0007669"/>
    <property type="project" value="TreeGrafter"/>
</dbReference>
<dbReference type="NCBIfam" id="TIGR03351">
    <property type="entry name" value="PhnX-like"/>
    <property type="match status" value="1"/>
</dbReference>
<dbReference type="InterPro" id="IPR036412">
    <property type="entry name" value="HAD-like_sf"/>
</dbReference>
<proteinExistence type="predicted"/>
<dbReference type="InterPro" id="IPR006439">
    <property type="entry name" value="HAD-SF_hydro_IA"/>
</dbReference>
<keyword evidence="1" id="KW-0378">Hydrolase</keyword>
<dbReference type="PANTHER" id="PTHR43434:SF19">
    <property type="entry name" value="PHOSPHONOACETALDEHYDE HYDROLASE"/>
    <property type="match status" value="1"/>
</dbReference>
<organism evidence="1 2">
    <name type="scientific">Agreia bicolorata</name>
    <dbReference type="NCBI Taxonomy" id="110935"/>
    <lineage>
        <taxon>Bacteria</taxon>
        <taxon>Bacillati</taxon>
        <taxon>Actinomycetota</taxon>
        <taxon>Actinomycetes</taxon>
        <taxon>Micrococcales</taxon>
        <taxon>Microbacteriaceae</taxon>
        <taxon>Agreia</taxon>
    </lineage>
</organism>
<dbReference type="PANTHER" id="PTHR43434">
    <property type="entry name" value="PHOSPHOGLYCOLATE PHOSPHATASE"/>
    <property type="match status" value="1"/>
</dbReference>
<dbReference type="GO" id="GO:0008967">
    <property type="term" value="F:phosphoglycolate phosphatase activity"/>
    <property type="evidence" value="ECO:0007669"/>
    <property type="project" value="TreeGrafter"/>
</dbReference>
<sequence>MTTVTPVSPADSTTLSAAVTVELVVLDMAGTTVVDDGIVEQAFERAARRTGLNSVRPLEESLQYVRDTMGQSKIEVFRYLTHGDEDAAHAANLAFEVAYAELIDEVGVDPIPGAADAIYALRASGIKVALTTGFSPTTRDAVLARLGWLVDVALSPADAGRGRPAPDLVLAALLATGANSVASVVVVGDTMSDMLSGRNAGAGLVVGVTTGAHSREQLEAAGADVVLDSVRDLADLPQLAAR</sequence>
<dbReference type="Proteomes" id="UP000189735">
    <property type="component" value="Unassembled WGS sequence"/>
</dbReference>
<name>A0A1T4Y477_9MICO</name>